<comment type="caution">
    <text evidence="9">The sequence shown here is derived from an EMBL/GenBank/DDBJ whole genome shotgun (WGS) entry which is preliminary data.</text>
</comment>
<dbReference type="GO" id="GO:0000139">
    <property type="term" value="C:Golgi membrane"/>
    <property type="evidence" value="ECO:0007669"/>
    <property type="project" value="UniProtKB-SubCell"/>
</dbReference>
<proteinExistence type="predicted"/>
<gene>
    <name evidence="9" type="ORF">PACLA_8A021018</name>
</gene>
<protein>
    <submittedName>
        <fullName evidence="9">Uncharacterized protein</fullName>
    </submittedName>
</protein>
<sequence>MDDTRVKKRLIKDKKPSMVTWTSDVITDLKSEMTVLKKRAYYANKVQHLKSSDSRKWMDCVNQMSGIKRSAPNNIKIVKNGTTLSGKLLPYWDWTTEFEKDCLIENPYFVNDDVMTEEDCEVCKKISGARLKNVSQDEMTNRYLFNAIPVVVTDATNDWPVDIQTFDLDNLKEIYLDTKLSEPERYCTFDAFNPEIESPHQLFALVEDQKLDHWQGYWENCEPATAKSIRKFYRRPYFLPPMAEAATENWIFAAYGSENNETKMQWEYVSFGASATWITQIKGQSQIILTATAPCDRICKKMSATLKPGETMVFVNRLWNFKRRPHPGQVSISLAATVGWDQI</sequence>
<dbReference type="InterPro" id="IPR038757">
    <property type="entry name" value="BRAP"/>
</dbReference>
<dbReference type="OrthoDB" id="10059103at2759"/>
<keyword evidence="8" id="KW-0472">Membrane</keyword>
<evidence type="ECO:0000256" key="3">
    <source>
        <dbReference type="ARBA" id="ARBA00022490"/>
    </source>
</evidence>
<evidence type="ECO:0000256" key="6">
    <source>
        <dbReference type="ARBA" id="ARBA00022989"/>
    </source>
</evidence>
<dbReference type="PANTHER" id="PTHR35259:SF1">
    <property type="entry name" value="BOMBESIN RECEPTOR-ACTIVATED PROTEIN C6ORF89"/>
    <property type="match status" value="1"/>
</dbReference>
<evidence type="ECO:0000256" key="8">
    <source>
        <dbReference type="ARBA" id="ARBA00023136"/>
    </source>
</evidence>
<evidence type="ECO:0000256" key="1">
    <source>
        <dbReference type="ARBA" id="ARBA00004323"/>
    </source>
</evidence>
<evidence type="ECO:0000256" key="2">
    <source>
        <dbReference type="ARBA" id="ARBA00004496"/>
    </source>
</evidence>
<evidence type="ECO:0000256" key="4">
    <source>
        <dbReference type="ARBA" id="ARBA00022692"/>
    </source>
</evidence>
<dbReference type="Gene3D" id="2.60.120.650">
    <property type="entry name" value="Cupin"/>
    <property type="match status" value="1"/>
</dbReference>
<dbReference type="SUPFAM" id="SSF51197">
    <property type="entry name" value="Clavaminate synthase-like"/>
    <property type="match status" value="1"/>
</dbReference>
<keyword evidence="4" id="KW-0812">Transmembrane</keyword>
<name>A0A6S7FVE1_PARCT</name>
<dbReference type="EMBL" id="CACRXK020000454">
    <property type="protein sequence ID" value="CAB3982017.1"/>
    <property type="molecule type" value="Genomic_DNA"/>
</dbReference>
<organism evidence="9 10">
    <name type="scientific">Paramuricea clavata</name>
    <name type="common">Red gorgonian</name>
    <name type="synonym">Violescent sea-whip</name>
    <dbReference type="NCBI Taxonomy" id="317549"/>
    <lineage>
        <taxon>Eukaryota</taxon>
        <taxon>Metazoa</taxon>
        <taxon>Cnidaria</taxon>
        <taxon>Anthozoa</taxon>
        <taxon>Octocorallia</taxon>
        <taxon>Malacalcyonacea</taxon>
        <taxon>Plexauridae</taxon>
        <taxon>Paramuricea</taxon>
    </lineage>
</organism>
<evidence type="ECO:0000313" key="9">
    <source>
        <dbReference type="EMBL" id="CAB3982017.1"/>
    </source>
</evidence>
<dbReference type="AlphaFoldDB" id="A0A6S7FVE1"/>
<keyword evidence="3" id="KW-0963">Cytoplasm</keyword>
<reference evidence="9" key="1">
    <citation type="submission" date="2020-04" db="EMBL/GenBank/DDBJ databases">
        <authorList>
            <person name="Alioto T."/>
            <person name="Alioto T."/>
            <person name="Gomez Garrido J."/>
        </authorList>
    </citation>
    <scope>NUCLEOTIDE SEQUENCE</scope>
    <source>
        <strain evidence="9">A484AB</strain>
    </source>
</reference>
<accession>A0A6S7FVE1</accession>
<keyword evidence="5" id="KW-0735">Signal-anchor</keyword>
<keyword evidence="10" id="KW-1185">Reference proteome</keyword>
<keyword evidence="7" id="KW-0333">Golgi apparatus</keyword>
<evidence type="ECO:0000256" key="7">
    <source>
        <dbReference type="ARBA" id="ARBA00023034"/>
    </source>
</evidence>
<dbReference type="Proteomes" id="UP001152795">
    <property type="component" value="Unassembled WGS sequence"/>
</dbReference>
<comment type="subcellular location">
    <subcellularLocation>
        <location evidence="2">Cytoplasm</location>
    </subcellularLocation>
    <subcellularLocation>
        <location evidence="1">Golgi apparatus membrane</location>
        <topology evidence="1">Single-pass type II membrane protein</topology>
    </subcellularLocation>
</comment>
<evidence type="ECO:0000256" key="5">
    <source>
        <dbReference type="ARBA" id="ARBA00022968"/>
    </source>
</evidence>
<evidence type="ECO:0000313" key="10">
    <source>
        <dbReference type="Proteomes" id="UP001152795"/>
    </source>
</evidence>
<dbReference type="PANTHER" id="PTHR35259">
    <property type="entry name" value="BOMBESIN RECEPTOR-ACTIVATED PROTEIN C6ORF89"/>
    <property type="match status" value="1"/>
</dbReference>
<keyword evidence="6" id="KW-1133">Transmembrane helix</keyword>